<dbReference type="HAMAP" id="MF_00073">
    <property type="entry name" value="NusB"/>
    <property type="match status" value="1"/>
</dbReference>
<dbReference type="Pfam" id="PF01029">
    <property type="entry name" value="NusB"/>
    <property type="match status" value="1"/>
</dbReference>
<dbReference type="NCBIfam" id="TIGR01951">
    <property type="entry name" value="nusB"/>
    <property type="match status" value="1"/>
</dbReference>
<gene>
    <name evidence="6" type="primary">nusB</name>
    <name evidence="8" type="ORF">AUJ73_05300</name>
</gene>
<keyword evidence="3 6" id="KW-0694">RNA-binding</keyword>
<evidence type="ECO:0000313" key="8">
    <source>
        <dbReference type="EMBL" id="OIO12636.1"/>
    </source>
</evidence>
<comment type="similarity">
    <text evidence="1 6">Belongs to the NusB family.</text>
</comment>
<sequence length="128" mass="14562">MKKKLDPRHLNRIKIIQQLFSLSFDDDIRCVGYRRRFKNESFEKIVQNSDAIDKIISTSAPQFPLEKIAKIDVAILRLAIYELLFEKAQPVKVIIDEAVELGKAFGGDGSPSFINGVLGTIYNINKHE</sequence>
<name>A0A1J4TKG9_9BACT</name>
<evidence type="ECO:0000259" key="7">
    <source>
        <dbReference type="Pfam" id="PF01029"/>
    </source>
</evidence>
<dbReference type="GO" id="GO:0031564">
    <property type="term" value="P:transcription antitermination"/>
    <property type="evidence" value="ECO:0007669"/>
    <property type="project" value="UniProtKB-KW"/>
</dbReference>
<dbReference type="InterPro" id="IPR035926">
    <property type="entry name" value="NusB-like_sf"/>
</dbReference>
<comment type="function">
    <text evidence="6">Involved in transcription antitermination. Required for transcription of ribosomal RNA (rRNA) genes. Binds specifically to the boxA antiterminator sequence of the ribosomal RNA (rrn) operons.</text>
</comment>
<dbReference type="EMBL" id="MNUY01000084">
    <property type="protein sequence ID" value="OIO12636.1"/>
    <property type="molecule type" value="Genomic_DNA"/>
</dbReference>
<keyword evidence="5 6" id="KW-0804">Transcription</keyword>
<keyword evidence="2 6" id="KW-0889">Transcription antitermination</keyword>
<evidence type="ECO:0000256" key="6">
    <source>
        <dbReference type="HAMAP-Rule" id="MF_00073"/>
    </source>
</evidence>
<dbReference type="AlphaFoldDB" id="A0A1J4TKG9"/>
<evidence type="ECO:0000256" key="5">
    <source>
        <dbReference type="ARBA" id="ARBA00023163"/>
    </source>
</evidence>
<evidence type="ECO:0000256" key="2">
    <source>
        <dbReference type="ARBA" id="ARBA00022814"/>
    </source>
</evidence>
<keyword evidence="4 6" id="KW-0805">Transcription regulation</keyword>
<feature type="domain" description="NusB/RsmB/TIM44" evidence="7">
    <location>
        <begin position="30"/>
        <end position="122"/>
    </location>
</feature>
<dbReference type="InterPro" id="IPR011605">
    <property type="entry name" value="NusB_fam"/>
</dbReference>
<comment type="caution">
    <text evidence="8">The sequence shown here is derived from an EMBL/GenBank/DDBJ whole genome shotgun (WGS) entry which is preliminary data.</text>
</comment>
<organism evidence="8 9">
    <name type="scientific">Candidatus Gottesmanbacteria bacterium CG1_02_37_22</name>
    <dbReference type="NCBI Taxonomy" id="1805209"/>
    <lineage>
        <taxon>Bacteria</taxon>
        <taxon>Candidatus Gottesmaniibacteriota</taxon>
    </lineage>
</organism>
<evidence type="ECO:0000256" key="4">
    <source>
        <dbReference type="ARBA" id="ARBA00023015"/>
    </source>
</evidence>
<dbReference type="InterPro" id="IPR006027">
    <property type="entry name" value="NusB_RsmB_TIM44"/>
</dbReference>
<protein>
    <recommendedName>
        <fullName evidence="6">Transcription antitermination protein NusB</fullName>
    </recommendedName>
    <alternativeName>
        <fullName evidence="6">Antitermination factor NusB</fullName>
    </alternativeName>
</protein>
<dbReference type="GO" id="GO:0006353">
    <property type="term" value="P:DNA-templated transcription termination"/>
    <property type="evidence" value="ECO:0007669"/>
    <property type="project" value="UniProtKB-UniRule"/>
</dbReference>
<proteinExistence type="inferred from homology"/>
<reference evidence="8 9" key="1">
    <citation type="journal article" date="2016" name="Environ. Microbiol.">
        <title>Genomic resolution of a cold subsurface aquifer community provides metabolic insights for novel microbes adapted to high CO concentrations.</title>
        <authorList>
            <person name="Probst A.J."/>
            <person name="Castelle C.J."/>
            <person name="Singh A."/>
            <person name="Brown C.T."/>
            <person name="Anantharaman K."/>
            <person name="Sharon I."/>
            <person name="Hug L.A."/>
            <person name="Burstein D."/>
            <person name="Emerson J.B."/>
            <person name="Thomas B.C."/>
            <person name="Banfield J.F."/>
        </authorList>
    </citation>
    <scope>NUCLEOTIDE SEQUENCE [LARGE SCALE GENOMIC DNA]</scope>
    <source>
        <strain evidence="8">CG1_02_37_22</strain>
    </source>
</reference>
<evidence type="ECO:0000313" key="9">
    <source>
        <dbReference type="Proteomes" id="UP000183120"/>
    </source>
</evidence>
<accession>A0A1J4TKG9</accession>
<dbReference type="PANTHER" id="PTHR11078:SF3">
    <property type="entry name" value="ANTITERMINATION NUSB DOMAIN-CONTAINING PROTEIN"/>
    <property type="match status" value="1"/>
</dbReference>
<evidence type="ECO:0000256" key="1">
    <source>
        <dbReference type="ARBA" id="ARBA00005952"/>
    </source>
</evidence>
<dbReference type="Proteomes" id="UP000183120">
    <property type="component" value="Unassembled WGS sequence"/>
</dbReference>
<dbReference type="STRING" id="1805209.AUJ73_05300"/>
<dbReference type="GO" id="GO:0005829">
    <property type="term" value="C:cytosol"/>
    <property type="evidence" value="ECO:0007669"/>
    <property type="project" value="TreeGrafter"/>
</dbReference>
<evidence type="ECO:0000256" key="3">
    <source>
        <dbReference type="ARBA" id="ARBA00022884"/>
    </source>
</evidence>
<dbReference type="PANTHER" id="PTHR11078">
    <property type="entry name" value="N UTILIZATION SUBSTANCE PROTEIN B-RELATED"/>
    <property type="match status" value="1"/>
</dbReference>
<dbReference type="SUPFAM" id="SSF48013">
    <property type="entry name" value="NusB-like"/>
    <property type="match status" value="1"/>
</dbReference>
<dbReference type="GO" id="GO:0003723">
    <property type="term" value="F:RNA binding"/>
    <property type="evidence" value="ECO:0007669"/>
    <property type="project" value="UniProtKB-UniRule"/>
</dbReference>
<dbReference type="Gene3D" id="1.10.940.10">
    <property type="entry name" value="NusB-like"/>
    <property type="match status" value="1"/>
</dbReference>